<sequence>MSHSATLLTFWIVSFCTAGVVILRRDKIDPPFRRPLAIVALVLIVSSFALIVIELFRLGT</sequence>
<dbReference type="Proteomes" id="UP000031967">
    <property type="component" value="Unassembled WGS sequence"/>
</dbReference>
<dbReference type="EMBL" id="JXAK01000097">
    <property type="protein sequence ID" value="KIL37765.1"/>
    <property type="molecule type" value="Genomic_DNA"/>
</dbReference>
<gene>
    <name evidence="2" type="ORF">SD70_30830</name>
</gene>
<comment type="caution">
    <text evidence="2">The sequence shown here is derived from an EMBL/GenBank/DDBJ whole genome shotgun (WGS) entry which is preliminary data.</text>
</comment>
<feature type="transmembrane region" description="Helical" evidence="1">
    <location>
        <begin position="35"/>
        <end position="56"/>
    </location>
</feature>
<evidence type="ECO:0000256" key="1">
    <source>
        <dbReference type="SAM" id="Phobius"/>
    </source>
</evidence>
<accession>A0ABR5AB00</accession>
<reference evidence="2 3" key="1">
    <citation type="submission" date="2014-12" db="EMBL/GenBank/DDBJ databases">
        <title>Draft genome sequence of Paenibacillus kamchatkensis strain B-2647.</title>
        <authorList>
            <person name="Karlyshev A.V."/>
            <person name="Kudryashova E.B."/>
        </authorList>
    </citation>
    <scope>NUCLEOTIDE SEQUENCE [LARGE SCALE GENOMIC DNA]</scope>
    <source>
        <strain evidence="2 3">VKM B-2647</strain>
    </source>
</reference>
<protein>
    <submittedName>
        <fullName evidence="2">Uncharacterized protein</fullName>
    </submittedName>
</protein>
<keyword evidence="3" id="KW-1185">Reference proteome</keyword>
<evidence type="ECO:0000313" key="3">
    <source>
        <dbReference type="Proteomes" id="UP000031967"/>
    </source>
</evidence>
<dbReference type="RefSeq" id="WP_041052397.1">
    <property type="nucleotide sequence ID" value="NZ_JXAK01000097.1"/>
</dbReference>
<keyword evidence="1" id="KW-1133">Transmembrane helix</keyword>
<organism evidence="2 3">
    <name type="scientific">Gordoniibacillus kamchatkensis</name>
    <dbReference type="NCBI Taxonomy" id="1590651"/>
    <lineage>
        <taxon>Bacteria</taxon>
        <taxon>Bacillati</taxon>
        <taxon>Bacillota</taxon>
        <taxon>Bacilli</taxon>
        <taxon>Bacillales</taxon>
        <taxon>Paenibacillaceae</taxon>
        <taxon>Gordoniibacillus</taxon>
    </lineage>
</organism>
<keyword evidence="1" id="KW-0812">Transmembrane</keyword>
<proteinExistence type="predicted"/>
<feature type="transmembrane region" description="Helical" evidence="1">
    <location>
        <begin position="6"/>
        <end position="23"/>
    </location>
</feature>
<keyword evidence="1" id="KW-0472">Membrane</keyword>
<name>A0ABR5AB00_9BACL</name>
<evidence type="ECO:0000313" key="2">
    <source>
        <dbReference type="EMBL" id="KIL37765.1"/>
    </source>
</evidence>